<dbReference type="SUPFAM" id="SSF52540">
    <property type="entry name" value="P-loop containing nucleoside triphosphate hydrolases"/>
    <property type="match status" value="1"/>
</dbReference>
<feature type="region of interest" description="Disordered" evidence="2">
    <location>
        <begin position="114"/>
        <end position="147"/>
    </location>
</feature>
<evidence type="ECO:0008006" key="5">
    <source>
        <dbReference type="Google" id="ProtNLM"/>
    </source>
</evidence>
<evidence type="ECO:0000256" key="2">
    <source>
        <dbReference type="SAM" id="MobiDB-lite"/>
    </source>
</evidence>
<evidence type="ECO:0000256" key="1">
    <source>
        <dbReference type="SAM" id="Coils"/>
    </source>
</evidence>
<evidence type="ECO:0000313" key="4">
    <source>
        <dbReference type="Proteomes" id="UP001558535"/>
    </source>
</evidence>
<feature type="compositionally biased region" description="Pro residues" evidence="2">
    <location>
        <begin position="120"/>
        <end position="130"/>
    </location>
</feature>
<accession>A0ABV3WAZ5</accession>
<sequence>MNGNVRPRAGPSQRRSCIALWQRLSNSHPRQPHLHASALHASNHILSQRVGGAVGADLKMRDSSNEPFDPDFYRGLYPDLANMSAADAMDHYRDHGAREGRYPNQTIYLGQLDPQAPAEPVAPPSEPTPDLPYDAKTHARETEVSDRPARHHLLLGGTGRAGTTFMVQYLSACGLDTHSSRHPNEQLEEHANAGLEDLPIGDGSDLPYVIKTPWLYEFIDRLVEQKGVVIDAVIIAMRDIVEAATSRVMLEMRARLANDGLTEEHTRWETWGTTPGGLVYSLNPVDQARILALGFHQVIHTLVKHDIPIVFLDFPRFIEDGNYLYEQLKPVLGDGFTRETALAAHGSVARVELVRVGAELEGAAASEKQVGAPICFPAHATIDRTTLFRELKRMKGALESAETRSRMLEEALRRDRELNIQLKDKIQSLNAQLETERRAMQLDRAKDTEFQSRLVADLIERLDSSNDELHRIEQSIVWRAVTAVQRLFRRN</sequence>
<dbReference type="RefSeq" id="WP_368608287.1">
    <property type="nucleotide sequence ID" value="NZ_JBFPKB010000003.1"/>
</dbReference>
<evidence type="ECO:0000313" key="3">
    <source>
        <dbReference type="EMBL" id="MEX3750379.1"/>
    </source>
</evidence>
<dbReference type="InterPro" id="IPR027417">
    <property type="entry name" value="P-loop_NTPase"/>
</dbReference>
<keyword evidence="1" id="KW-0175">Coiled coil</keyword>
<gene>
    <name evidence="3" type="ORF">AB3X84_10230</name>
</gene>
<reference evidence="3 4" key="1">
    <citation type="submission" date="2024-07" db="EMBL/GenBank/DDBJ databases">
        <title>A survey of Mimosa microsymbionts across Brazilian biomes reveals a high diversity of Paraburkholderia nodulating endemic species, but also that Cupriavidus is common as a symbiont of widespread species.</title>
        <authorList>
            <person name="Rouws L."/>
            <person name="Barauna A."/>
            <person name="Beukes C."/>
            <person name="Rouws J.R.C."/>
            <person name="De Faria S.M."/>
            <person name="Gross E."/>
            <person name="Bueno Dos Reis Junior F."/>
            <person name="Simon M.F."/>
            <person name="Maluk M."/>
            <person name="Odee D.W."/>
            <person name="Kenicer G."/>
            <person name="Young J.P.W."/>
            <person name="Reis V.M."/>
            <person name="Zilli J."/>
            <person name="James E.K."/>
        </authorList>
    </citation>
    <scope>NUCLEOTIDE SEQUENCE [LARGE SCALE GENOMIC DNA]</scope>
    <source>
        <strain evidence="3 4">BR14375</strain>
    </source>
</reference>
<dbReference type="EMBL" id="JBFPKE010000002">
    <property type="protein sequence ID" value="MEX3750379.1"/>
    <property type="molecule type" value="Genomic_DNA"/>
</dbReference>
<dbReference type="Proteomes" id="UP001558535">
    <property type="component" value="Unassembled WGS sequence"/>
</dbReference>
<proteinExistence type="predicted"/>
<protein>
    <recommendedName>
        <fullName evidence="5">Sulfotransferase family protein</fullName>
    </recommendedName>
</protein>
<name>A0ABV3WAZ5_9BURK</name>
<feature type="coiled-coil region" evidence="1">
    <location>
        <begin position="391"/>
        <end position="475"/>
    </location>
</feature>
<organism evidence="3 4">
    <name type="scientific">Paraburkholderia phenoliruptrix</name>
    <dbReference type="NCBI Taxonomy" id="252970"/>
    <lineage>
        <taxon>Bacteria</taxon>
        <taxon>Pseudomonadati</taxon>
        <taxon>Pseudomonadota</taxon>
        <taxon>Betaproteobacteria</taxon>
        <taxon>Burkholderiales</taxon>
        <taxon>Burkholderiaceae</taxon>
        <taxon>Paraburkholderia</taxon>
    </lineage>
</organism>
<feature type="compositionally biased region" description="Basic and acidic residues" evidence="2">
    <location>
        <begin position="133"/>
        <end position="147"/>
    </location>
</feature>
<keyword evidence="4" id="KW-1185">Reference proteome</keyword>
<comment type="caution">
    <text evidence="3">The sequence shown here is derived from an EMBL/GenBank/DDBJ whole genome shotgun (WGS) entry which is preliminary data.</text>
</comment>